<reference evidence="1 2" key="1">
    <citation type="journal article" date="2016" name="Nat. Commun.">
        <title>Thousands of microbial genomes shed light on interconnected biogeochemical processes in an aquifer system.</title>
        <authorList>
            <person name="Anantharaman K."/>
            <person name="Brown C.T."/>
            <person name="Hug L.A."/>
            <person name="Sharon I."/>
            <person name="Castelle C.J."/>
            <person name="Probst A.J."/>
            <person name="Thomas B.C."/>
            <person name="Singh A."/>
            <person name="Wilkins M.J."/>
            <person name="Karaoz U."/>
            <person name="Brodie E.L."/>
            <person name="Williams K.H."/>
            <person name="Hubbard S.S."/>
            <person name="Banfield J.F."/>
        </authorList>
    </citation>
    <scope>NUCLEOTIDE SEQUENCE [LARGE SCALE GENOMIC DNA]</scope>
</reference>
<proteinExistence type="predicted"/>
<organism evidence="1 2">
    <name type="scientific">Candidatus Roizmanbacteria bacterium RIFCSPLOWO2_01_FULL_45_11</name>
    <dbReference type="NCBI Taxonomy" id="1802070"/>
    <lineage>
        <taxon>Bacteria</taxon>
        <taxon>Candidatus Roizmaniibacteriota</taxon>
    </lineage>
</organism>
<dbReference type="AlphaFoldDB" id="A0A1F7JIF2"/>
<accession>A0A1F7JIF2</accession>
<comment type="caution">
    <text evidence="1">The sequence shown here is derived from an EMBL/GenBank/DDBJ whole genome shotgun (WGS) entry which is preliminary data.</text>
</comment>
<dbReference type="EMBL" id="MGAU01000016">
    <property type="protein sequence ID" value="OGK55393.1"/>
    <property type="molecule type" value="Genomic_DNA"/>
</dbReference>
<name>A0A1F7JIF2_9BACT</name>
<sequence length="160" mass="17403">MNNRSILIGICAALLVAGGVVGFLMVRQEAQPSDEIPANVSPTPTEALQEAPETIEVSMAVNKARTAVTIDLSGLDNKYESLEYELQYMTAKGPKGSLSGTKPISLKDSEDSFSREIELGTCSTGGKCTYDKDVRDFKLTLKLHTKKGDIQILQKTYDEL</sequence>
<evidence type="ECO:0000313" key="2">
    <source>
        <dbReference type="Proteomes" id="UP000178486"/>
    </source>
</evidence>
<evidence type="ECO:0000313" key="1">
    <source>
        <dbReference type="EMBL" id="OGK55393.1"/>
    </source>
</evidence>
<gene>
    <name evidence="1" type="ORF">A3B56_01375</name>
</gene>
<protein>
    <submittedName>
        <fullName evidence="1">Uncharacterized protein</fullName>
    </submittedName>
</protein>
<dbReference type="Proteomes" id="UP000178486">
    <property type="component" value="Unassembled WGS sequence"/>
</dbReference>